<proteinExistence type="predicted"/>
<gene>
    <name evidence="2" type="ORF">TRAPUB_9619</name>
</gene>
<feature type="region of interest" description="Disordered" evidence="1">
    <location>
        <begin position="30"/>
        <end position="68"/>
    </location>
</feature>
<evidence type="ECO:0000256" key="1">
    <source>
        <dbReference type="SAM" id="MobiDB-lite"/>
    </source>
</evidence>
<sequence>MSPQLVYIQDEGEDYKSKRLLLEAVEDVLAPVPGQSSNSAREKSTITDPGCELDGPRGPRQGAVSMAE</sequence>
<accession>A0A1M2W1W0</accession>
<dbReference type="AlphaFoldDB" id="A0A1M2W1W0"/>
<keyword evidence="3" id="KW-1185">Reference proteome</keyword>
<dbReference type="Proteomes" id="UP000184267">
    <property type="component" value="Unassembled WGS sequence"/>
</dbReference>
<name>A0A1M2W1W0_TRAPU</name>
<evidence type="ECO:0000313" key="3">
    <source>
        <dbReference type="Proteomes" id="UP000184267"/>
    </source>
</evidence>
<reference evidence="2 3" key="1">
    <citation type="submission" date="2016-10" db="EMBL/GenBank/DDBJ databases">
        <title>Genome sequence of the basidiomycete white-rot fungus Trametes pubescens.</title>
        <authorList>
            <person name="Makela M.R."/>
            <person name="Granchi Z."/>
            <person name="Peng M."/>
            <person name="De Vries R.P."/>
            <person name="Grigoriev I."/>
            <person name="Riley R."/>
            <person name="Hilden K."/>
        </authorList>
    </citation>
    <scope>NUCLEOTIDE SEQUENCE [LARGE SCALE GENOMIC DNA]</scope>
    <source>
        <strain evidence="2 3">FBCC735</strain>
    </source>
</reference>
<dbReference type="EMBL" id="MNAD01000356">
    <property type="protein sequence ID" value="OJT13849.1"/>
    <property type="molecule type" value="Genomic_DNA"/>
</dbReference>
<comment type="caution">
    <text evidence="2">The sequence shown here is derived from an EMBL/GenBank/DDBJ whole genome shotgun (WGS) entry which is preliminary data.</text>
</comment>
<organism evidence="2 3">
    <name type="scientific">Trametes pubescens</name>
    <name type="common">White-rot fungus</name>
    <dbReference type="NCBI Taxonomy" id="154538"/>
    <lineage>
        <taxon>Eukaryota</taxon>
        <taxon>Fungi</taxon>
        <taxon>Dikarya</taxon>
        <taxon>Basidiomycota</taxon>
        <taxon>Agaricomycotina</taxon>
        <taxon>Agaricomycetes</taxon>
        <taxon>Polyporales</taxon>
        <taxon>Polyporaceae</taxon>
        <taxon>Trametes</taxon>
    </lineage>
</organism>
<protein>
    <submittedName>
        <fullName evidence="2">Uncharacterized protein</fullName>
    </submittedName>
</protein>
<evidence type="ECO:0000313" key="2">
    <source>
        <dbReference type="EMBL" id="OJT13849.1"/>
    </source>
</evidence>